<organism evidence="1 2">
    <name type="scientific">Hymenobacter oligotrophus</name>
    <dbReference type="NCBI Taxonomy" id="2319843"/>
    <lineage>
        <taxon>Bacteria</taxon>
        <taxon>Pseudomonadati</taxon>
        <taxon>Bacteroidota</taxon>
        <taxon>Cytophagia</taxon>
        <taxon>Cytophagales</taxon>
        <taxon>Hymenobacteraceae</taxon>
        <taxon>Hymenobacter</taxon>
    </lineage>
</organism>
<proteinExistence type="predicted"/>
<accession>A0A3B7QXM0</accession>
<name>A0A3B7QXM0_9BACT</name>
<sequence>MSYEVANLTLAEATRLEPVLHYAICIDADNRPGNHVGDWPEEGKVYPVRLVASKLEGMELVHVLGFQAEAPYYNAFAPHRFAVVAEVFLN</sequence>
<dbReference type="RefSeq" id="WP_119443571.1">
    <property type="nucleotide sequence ID" value="NZ_CP032317.1"/>
</dbReference>
<dbReference type="EMBL" id="CP032317">
    <property type="protein sequence ID" value="AYA35983.1"/>
    <property type="molecule type" value="Genomic_DNA"/>
</dbReference>
<dbReference type="AlphaFoldDB" id="A0A3B7QXM0"/>
<evidence type="ECO:0000313" key="1">
    <source>
        <dbReference type="EMBL" id="AYA35983.1"/>
    </source>
</evidence>
<dbReference type="KEGG" id="hyh:D3Y59_02280"/>
<gene>
    <name evidence="1" type="ORF">D3Y59_02280</name>
</gene>
<protein>
    <submittedName>
        <fullName evidence="1">Uncharacterized protein</fullName>
    </submittedName>
</protein>
<evidence type="ECO:0000313" key="2">
    <source>
        <dbReference type="Proteomes" id="UP000262802"/>
    </source>
</evidence>
<keyword evidence="2" id="KW-1185">Reference proteome</keyword>
<dbReference type="OrthoDB" id="883920at2"/>
<reference evidence="1 2" key="1">
    <citation type="submission" date="2018-09" db="EMBL/GenBank/DDBJ databases">
        <title>Hymenobacter medium sp. nov., isolated from R2A medium.</title>
        <authorList>
            <person name="Yingchao G."/>
        </authorList>
    </citation>
    <scope>NUCLEOTIDE SEQUENCE [LARGE SCALE GENOMIC DNA]</scope>
    <source>
        <strain evidence="2">sh-6</strain>
    </source>
</reference>
<dbReference type="Proteomes" id="UP000262802">
    <property type="component" value="Chromosome"/>
</dbReference>